<evidence type="ECO:0000256" key="2">
    <source>
        <dbReference type="ARBA" id="ARBA00011738"/>
    </source>
</evidence>
<dbReference type="AlphaFoldDB" id="A0A9Q0XF44"/>
<dbReference type="InterPro" id="IPR015424">
    <property type="entry name" value="PyrdxlP-dep_Trfase"/>
</dbReference>
<dbReference type="EC" id="2.6.1.2" evidence="8"/>
<keyword evidence="4" id="KW-0808">Transferase</keyword>
<evidence type="ECO:0000256" key="4">
    <source>
        <dbReference type="ARBA" id="ARBA00022679"/>
    </source>
</evidence>
<dbReference type="PANTHER" id="PTHR11751:SF311">
    <property type="entry name" value="ALANINE AMINOTRANSFERASE 2"/>
    <property type="match status" value="1"/>
</dbReference>
<dbReference type="InterPro" id="IPR045088">
    <property type="entry name" value="ALAT1/2-like"/>
</dbReference>
<evidence type="ECO:0000313" key="12">
    <source>
        <dbReference type="Proteomes" id="UP001142489"/>
    </source>
</evidence>
<evidence type="ECO:0000256" key="9">
    <source>
        <dbReference type="ARBA" id="ARBA00047412"/>
    </source>
</evidence>
<dbReference type="Gene3D" id="1.10.287.1970">
    <property type="match status" value="1"/>
</dbReference>
<proteinExistence type="inferred from homology"/>
<evidence type="ECO:0000256" key="8">
    <source>
        <dbReference type="ARBA" id="ARBA00026106"/>
    </source>
</evidence>
<evidence type="ECO:0000313" key="11">
    <source>
        <dbReference type="EMBL" id="KAJ7311823.1"/>
    </source>
</evidence>
<sequence>MHRFSGLAKEAARPAGHPERLVASLAGSSLPRRSRAPPLLHPSGPGSGGAPPRQPPVRWRSSAAKASAVQMKEKPAREKILTLESMNPQVKAVEYAVRGPIVLKAGEIEKELRKGIKKPFTEVIKANIGDAHAMGQQPITFLRQVVALCTYPNLLDSPSFPEDSKKRARRILQGCGGNSLGSYSASQGVNCIREDVAAYIERRDGGIPADPDNIYLTTGASDGIATILKILVSGVGDPEPA</sequence>
<dbReference type="InterPro" id="IPR015421">
    <property type="entry name" value="PyrdxlP-dep_Trfase_major"/>
</dbReference>
<dbReference type="EMBL" id="JAPFRF010000013">
    <property type="protein sequence ID" value="KAJ7311823.1"/>
    <property type="molecule type" value="Genomic_DNA"/>
</dbReference>
<comment type="similarity">
    <text evidence="7">Belongs to the class-I pyridoxal-phosphate-dependent aminotransferase family. Alanine aminotransferase subfamily.</text>
</comment>
<reference evidence="11" key="1">
    <citation type="journal article" date="2023" name="DNA Res.">
        <title>Chromosome-level genome assembly of Phrynocephalus forsythii using third-generation DNA sequencing and Hi-C analysis.</title>
        <authorList>
            <person name="Qi Y."/>
            <person name="Zhao W."/>
            <person name="Zhao Y."/>
            <person name="Niu C."/>
            <person name="Cao S."/>
            <person name="Zhang Y."/>
        </authorList>
    </citation>
    <scope>NUCLEOTIDE SEQUENCE</scope>
    <source>
        <tissue evidence="11">Muscle</tissue>
    </source>
</reference>
<keyword evidence="12" id="KW-1185">Reference proteome</keyword>
<gene>
    <name evidence="11" type="ORF">JRQ81_006134</name>
</gene>
<evidence type="ECO:0000256" key="7">
    <source>
        <dbReference type="ARBA" id="ARBA00025785"/>
    </source>
</evidence>
<dbReference type="Proteomes" id="UP001142489">
    <property type="component" value="Unassembled WGS sequence"/>
</dbReference>
<name>A0A9Q0XF44_9SAUR</name>
<evidence type="ECO:0000256" key="1">
    <source>
        <dbReference type="ARBA" id="ARBA00001933"/>
    </source>
</evidence>
<dbReference type="OrthoDB" id="1732682at2759"/>
<feature type="compositionally biased region" description="Basic and acidic residues" evidence="10">
    <location>
        <begin position="10"/>
        <end position="20"/>
    </location>
</feature>
<accession>A0A9Q0XF44</accession>
<dbReference type="FunFam" id="1.10.287.1970:FF:000001">
    <property type="entry name" value="Alanine aminotransferase 2"/>
    <property type="match status" value="1"/>
</dbReference>
<keyword evidence="3" id="KW-0032">Aminotransferase</keyword>
<dbReference type="Gene3D" id="3.40.640.10">
    <property type="entry name" value="Type I PLP-dependent aspartate aminotransferase-like (Major domain)"/>
    <property type="match status" value="1"/>
</dbReference>
<evidence type="ECO:0000256" key="3">
    <source>
        <dbReference type="ARBA" id="ARBA00022576"/>
    </source>
</evidence>
<keyword evidence="5" id="KW-0663">Pyridoxal phosphate</keyword>
<evidence type="ECO:0000256" key="5">
    <source>
        <dbReference type="ARBA" id="ARBA00022898"/>
    </source>
</evidence>
<comment type="pathway">
    <text evidence="6">Amino-acid degradation; L-alanine degradation via transaminase pathway; pyruvate from L-alanine: step 1/1.</text>
</comment>
<organism evidence="11 12">
    <name type="scientific">Phrynocephalus forsythii</name>
    <dbReference type="NCBI Taxonomy" id="171643"/>
    <lineage>
        <taxon>Eukaryota</taxon>
        <taxon>Metazoa</taxon>
        <taxon>Chordata</taxon>
        <taxon>Craniata</taxon>
        <taxon>Vertebrata</taxon>
        <taxon>Euteleostomi</taxon>
        <taxon>Lepidosauria</taxon>
        <taxon>Squamata</taxon>
        <taxon>Bifurcata</taxon>
        <taxon>Unidentata</taxon>
        <taxon>Episquamata</taxon>
        <taxon>Toxicofera</taxon>
        <taxon>Iguania</taxon>
        <taxon>Acrodonta</taxon>
        <taxon>Agamidae</taxon>
        <taxon>Agaminae</taxon>
        <taxon>Phrynocephalus</taxon>
    </lineage>
</organism>
<feature type="region of interest" description="Disordered" evidence="10">
    <location>
        <begin position="1"/>
        <end position="60"/>
    </location>
</feature>
<comment type="catalytic activity">
    <reaction evidence="9">
        <text>L-alanine + 2-oxoglutarate = pyruvate + L-glutamate</text>
        <dbReference type="Rhea" id="RHEA:19453"/>
        <dbReference type="ChEBI" id="CHEBI:15361"/>
        <dbReference type="ChEBI" id="CHEBI:16810"/>
        <dbReference type="ChEBI" id="CHEBI:29985"/>
        <dbReference type="ChEBI" id="CHEBI:57972"/>
        <dbReference type="EC" id="2.6.1.2"/>
    </reaction>
</comment>
<comment type="subunit">
    <text evidence="2">Homodimer.</text>
</comment>
<protein>
    <recommendedName>
        <fullName evidence="8">alanine transaminase</fullName>
        <ecNumber evidence="8">2.6.1.2</ecNumber>
    </recommendedName>
</protein>
<dbReference type="PANTHER" id="PTHR11751">
    <property type="entry name" value="ALANINE AMINOTRANSFERASE"/>
    <property type="match status" value="1"/>
</dbReference>
<dbReference type="GO" id="GO:0004021">
    <property type="term" value="F:L-alanine:2-oxoglutarate aminotransferase activity"/>
    <property type="evidence" value="ECO:0007669"/>
    <property type="project" value="UniProtKB-EC"/>
</dbReference>
<comment type="caution">
    <text evidence="11">The sequence shown here is derived from an EMBL/GenBank/DDBJ whole genome shotgun (WGS) entry which is preliminary data.</text>
</comment>
<evidence type="ECO:0000256" key="6">
    <source>
        <dbReference type="ARBA" id="ARBA00025708"/>
    </source>
</evidence>
<dbReference type="SUPFAM" id="SSF53383">
    <property type="entry name" value="PLP-dependent transferases"/>
    <property type="match status" value="1"/>
</dbReference>
<comment type="cofactor">
    <cofactor evidence="1">
        <name>pyridoxal 5'-phosphate</name>
        <dbReference type="ChEBI" id="CHEBI:597326"/>
    </cofactor>
</comment>
<evidence type="ECO:0000256" key="10">
    <source>
        <dbReference type="SAM" id="MobiDB-lite"/>
    </source>
</evidence>